<evidence type="ECO:0000256" key="4">
    <source>
        <dbReference type="ARBA" id="ARBA00022801"/>
    </source>
</evidence>
<name>A0A1X2G670_9FUNG</name>
<dbReference type="PANTHER" id="PTHR11010">
    <property type="entry name" value="PROTEASE S28 PRO-X CARBOXYPEPTIDASE-RELATED"/>
    <property type="match status" value="1"/>
</dbReference>
<dbReference type="GO" id="GO:0008239">
    <property type="term" value="F:dipeptidyl-peptidase activity"/>
    <property type="evidence" value="ECO:0007669"/>
    <property type="project" value="TreeGrafter"/>
</dbReference>
<proteinExistence type="inferred from homology"/>
<dbReference type="EMBL" id="MCGT01000039">
    <property type="protein sequence ID" value="ORX46085.1"/>
    <property type="molecule type" value="Genomic_DNA"/>
</dbReference>
<dbReference type="GO" id="GO:0070008">
    <property type="term" value="F:serine-type exopeptidase activity"/>
    <property type="evidence" value="ECO:0007669"/>
    <property type="project" value="InterPro"/>
</dbReference>
<evidence type="ECO:0000256" key="7">
    <source>
        <dbReference type="SAM" id="SignalP"/>
    </source>
</evidence>
<comment type="similarity">
    <text evidence="1">Belongs to the peptidase S28 family.</text>
</comment>
<keyword evidence="3 7" id="KW-0732">Signal</keyword>
<keyword evidence="2" id="KW-0645">Protease</keyword>
<organism evidence="8 9">
    <name type="scientific">Hesseltinella vesiculosa</name>
    <dbReference type="NCBI Taxonomy" id="101127"/>
    <lineage>
        <taxon>Eukaryota</taxon>
        <taxon>Fungi</taxon>
        <taxon>Fungi incertae sedis</taxon>
        <taxon>Mucoromycota</taxon>
        <taxon>Mucoromycotina</taxon>
        <taxon>Mucoromycetes</taxon>
        <taxon>Mucorales</taxon>
        <taxon>Cunninghamellaceae</taxon>
        <taxon>Hesseltinella</taxon>
    </lineage>
</organism>
<dbReference type="SUPFAM" id="SSF53474">
    <property type="entry name" value="alpha/beta-Hydrolases"/>
    <property type="match status" value="1"/>
</dbReference>
<sequence>MFLKSSLLWLGSMVLAATALPLSLNTRSSKPSNSSWSHGISMQPLDHFDNNNNQTIPIRYWVDDTYYQPGGPVIFVNFGEETVTNESVDYVFQGPQKIMAKSLGALSILLEHRYIGQSVPSSVDPKNPSYRYLTVNQSLADMANFIKSSNGGVAGVHQDLSPPNTKWIARGGSYSGVLSAWMRYQYPDLVYAAMSSSAPVQGKLDFYEYHDAFIQYGDQYCVGALHNVVEIIDGFFAGNPTESKKIELKRLFGLPAETNDVAFAIQVPGLLAFQWQSTTPVDDPTGQMCKDAFKGATNAHDQFNNYAAYFKEQMSQANAAPASPVSGMWSHKGHYRKTNNIHSDNNPSSSSGSNSPYTDQLMWDYLTCNEFGFFQDNSPPVNSPYYDRRIMTNLTSDQVFLSDCQNEFPGQLPSEPSLGYLNQHYQGWDLELTRTIWVNGEYDPWRYLGVASSDAPPRANTSTQYSILLPHGGHCFDFQPYPGYQNSINNLMEFAAITFKSWLAAL</sequence>
<reference evidence="8 9" key="1">
    <citation type="submission" date="2016-07" db="EMBL/GenBank/DDBJ databases">
        <title>Pervasive Adenine N6-methylation of Active Genes in Fungi.</title>
        <authorList>
            <consortium name="DOE Joint Genome Institute"/>
            <person name="Mondo S.J."/>
            <person name="Dannebaum R.O."/>
            <person name="Kuo R.C."/>
            <person name="Labutti K."/>
            <person name="Haridas S."/>
            <person name="Kuo A."/>
            <person name="Salamov A."/>
            <person name="Ahrendt S.R."/>
            <person name="Lipzen A."/>
            <person name="Sullivan W."/>
            <person name="Andreopoulos W.B."/>
            <person name="Clum A."/>
            <person name="Lindquist E."/>
            <person name="Daum C."/>
            <person name="Ramamoorthy G.K."/>
            <person name="Gryganskyi A."/>
            <person name="Culley D."/>
            <person name="Magnuson J.K."/>
            <person name="James T.Y."/>
            <person name="O'Malley M.A."/>
            <person name="Stajich J.E."/>
            <person name="Spatafora J.W."/>
            <person name="Visel A."/>
            <person name="Grigoriev I.V."/>
        </authorList>
    </citation>
    <scope>NUCLEOTIDE SEQUENCE [LARGE SCALE GENOMIC DNA]</scope>
    <source>
        <strain evidence="8 9">NRRL 3301</strain>
    </source>
</reference>
<feature type="compositionally biased region" description="Low complexity" evidence="6">
    <location>
        <begin position="340"/>
        <end position="355"/>
    </location>
</feature>
<dbReference type="Gene3D" id="3.40.50.1820">
    <property type="entry name" value="alpha/beta hydrolase"/>
    <property type="match status" value="2"/>
</dbReference>
<dbReference type="OrthoDB" id="1735038at2759"/>
<evidence type="ECO:0000256" key="5">
    <source>
        <dbReference type="ARBA" id="ARBA00023180"/>
    </source>
</evidence>
<keyword evidence="9" id="KW-1185">Reference proteome</keyword>
<dbReference type="InterPro" id="IPR029058">
    <property type="entry name" value="AB_hydrolase_fold"/>
</dbReference>
<evidence type="ECO:0000256" key="3">
    <source>
        <dbReference type="ARBA" id="ARBA00022729"/>
    </source>
</evidence>
<keyword evidence="5" id="KW-0325">Glycoprotein</keyword>
<evidence type="ECO:0000256" key="1">
    <source>
        <dbReference type="ARBA" id="ARBA00011079"/>
    </source>
</evidence>
<accession>A0A1X2G670</accession>
<evidence type="ECO:0000313" key="9">
    <source>
        <dbReference type="Proteomes" id="UP000242146"/>
    </source>
</evidence>
<evidence type="ECO:0000256" key="6">
    <source>
        <dbReference type="SAM" id="MobiDB-lite"/>
    </source>
</evidence>
<keyword evidence="4" id="KW-0378">Hydrolase</keyword>
<dbReference type="PANTHER" id="PTHR11010:SF117">
    <property type="entry name" value="SERINE PROTEASE 16"/>
    <property type="match status" value="1"/>
</dbReference>
<feature type="signal peptide" evidence="7">
    <location>
        <begin position="1"/>
        <end position="19"/>
    </location>
</feature>
<evidence type="ECO:0000313" key="8">
    <source>
        <dbReference type="EMBL" id="ORX46085.1"/>
    </source>
</evidence>
<protein>
    <submittedName>
        <fullName evidence="8">Peptidase S28</fullName>
    </submittedName>
</protein>
<dbReference type="Proteomes" id="UP000242146">
    <property type="component" value="Unassembled WGS sequence"/>
</dbReference>
<dbReference type="InterPro" id="IPR008758">
    <property type="entry name" value="Peptidase_S28"/>
</dbReference>
<evidence type="ECO:0000256" key="2">
    <source>
        <dbReference type="ARBA" id="ARBA00022670"/>
    </source>
</evidence>
<comment type="caution">
    <text evidence="8">The sequence shown here is derived from an EMBL/GenBank/DDBJ whole genome shotgun (WGS) entry which is preliminary data.</text>
</comment>
<dbReference type="GO" id="GO:0006508">
    <property type="term" value="P:proteolysis"/>
    <property type="evidence" value="ECO:0007669"/>
    <property type="project" value="UniProtKB-KW"/>
</dbReference>
<dbReference type="AlphaFoldDB" id="A0A1X2G670"/>
<feature type="chain" id="PRO_5013298652" evidence="7">
    <location>
        <begin position="20"/>
        <end position="506"/>
    </location>
</feature>
<gene>
    <name evidence="8" type="ORF">DM01DRAFT_1328007</name>
</gene>
<dbReference type="Pfam" id="PF05577">
    <property type="entry name" value="Peptidase_S28"/>
    <property type="match status" value="1"/>
</dbReference>
<feature type="region of interest" description="Disordered" evidence="6">
    <location>
        <begin position="336"/>
        <end position="355"/>
    </location>
</feature>